<evidence type="ECO:0000256" key="2">
    <source>
        <dbReference type="ARBA" id="ARBA00022741"/>
    </source>
</evidence>
<name>A0A1V4SM74_RUMHU</name>
<dbReference type="Pfam" id="PF00005">
    <property type="entry name" value="ABC_tran"/>
    <property type="match status" value="1"/>
</dbReference>
<dbReference type="AlphaFoldDB" id="A0A1V4SM74"/>
<keyword evidence="6" id="KW-1185">Reference proteome</keyword>
<dbReference type="PROSITE" id="PS00211">
    <property type="entry name" value="ABC_TRANSPORTER_1"/>
    <property type="match status" value="1"/>
</dbReference>
<protein>
    <submittedName>
        <fullName evidence="5">Peptide transport system ATP-binding protein SapF</fullName>
    </submittedName>
</protein>
<dbReference type="GO" id="GO:0016887">
    <property type="term" value="F:ATP hydrolysis activity"/>
    <property type="evidence" value="ECO:0007669"/>
    <property type="project" value="InterPro"/>
</dbReference>
<evidence type="ECO:0000313" key="5">
    <source>
        <dbReference type="EMBL" id="OPX44924.1"/>
    </source>
</evidence>
<dbReference type="PANTHER" id="PTHR43776">
    <property type="entry name" value="TRANSPORT ATP-BINDING PROTEIN"/>
    <property type="match status" value="1"/>
</dbReference>
<evidence type="ECO:0000256" key="3">
    <source>
        <dbReference type="ARBA" id="ARBA00022840"/>
    </source>
</evidence>
<comment type="caution">
    <text evidence="5">The sequence shown here is derived from an EMBL/GenBank/DDBJ whole genome shotgun (WGS) entry which is preliminary data.</text>
</comment>
<dbReference type="InterPro" id="IPR003439">
    <property type="entry name" value="ABC_transporter-like_ATP-bd"/>
</dbReference>
<organism evidence="5 6">
    <name type="scientific">Ruminiclostridium hungatei</name>
    <name type="common">Clostridium hungatei</name>
    <dbReference type="NCBI Taxonomy" id="48256"/>
    <lineage>
        <taxon>Bacteria</taxon>
        <taxon>Bacillati</taxon>
        <taxon>Bacillota</taxon>
        <taxon>Clostridia</taxon>
        <taxon>Eubacteriales</taxon>
        <taxon>Oscillospiraceae</taxon>
        <taxon>Ruminiclostridium</taxon>
    </lineage>
</organism>
<dbReference type="Gene3D" id="3.40.50.300">
    <property type="entry name" value="P-loop containing nucleotide triphosphate hydrolases"/>
    <property type="match status" value="1"/>
</dbReference>
<dbReference type="GO" id="GO:0055085">
    <property type="term" value="P:transmembrane transport"/>
    <property type="evidence" value="ECO:0007669"/>
    <property type="project" value="UniProtKB-ARBA"/>
</dbReference>
<keyword evidence="1" id="KW-0813">Transport</keyword>
<evidence type="ECO:0000259" key="4">
    <source>
        <dbReference type="PROSITE" id="PS50893"/>
    </source>
</evidence>
<dbReference type="InterPro" id="IPR050319">
    <property type="entry name" value="ABC_transp_ATP-bind"/>
</dbReference>
<dbReference type="InterPro" id="IPR003593">
    <property type="entry name" value="AAA+_ATPase"/>
</dbReference>
<evidence type="ECO:0000256" key="1">
    <source>
        <dbReference type="ARBA" id="ARBA00022448"/>
    </source>
</evidence>
<dbReference type="Proteomes" id="UP000191554">
    <property type="component" value="Unassembled WGS sequence"/>
</dbReference>
<keyword evidence="2" id="KW-0547">Nucleotide-binding</keyword>
<gene>
    <name evidence="5" type="primary">sapF</name>
    <name evidence="5" type="ORF">CLHUN_11560</name>
</gene>
<dbReference type="PANTHER" id="PTHR43776:SF8">
    <property type="entry name" value="ABC TRANSPORTER, ATP-BINDING PROTEIN"/>
    <property type="match status" value="1"/>
</dbReference>
<proteinExistence type="predicted"/>
<dbReference type="SUPFAM" id="SSF52540">
    <property type="entry name" value="P-loop containing nucleoside triphosphate hydrolases"/>
    <property type="match status" value="1"/>
</dbReference>
<dbReference type="SMART" id="SM00382">
    <property type="entry name" value="AAA"/>
    <property type="match status" value="1"/>
</dbReference>
<accession>A0A1V4SM74</accession>
<keyword evidence="3 5" id="KW-0067">ATP-binding</keyword>
<dbReference type="CDD" id="cd03257">
    <property type="entry name" value="ABC_NikE_OppD_transporters"/>
    <property type="match status" value="1"/>
</dbReference>
<dbReference type="InterPro" id="IPR017871">
    <property type="entry name" value="ABC_transporter-like_CS"/>
</dbReference>
<dbReference type="PROSITE" id="PS50893">
    <property type="entry name" value="ABC_TRANSPORTER_2"/>
    <property type="match status" value="1"/>
</dbReference>
<dbReference type="STRING" id="48256.CLHUN_11560"/>
<reference evidence="5 6" key="1">
    <citation type="submission" date="2017-03" db="EMBL/GenBank/DDBJ databases">
        <title>Genome sequence of Clostridium hungatei DSM 14427.</title>
        <authorList>
            <person name="Poehlein A."/>
            <person name="Daniel R."/>
        </authorList>
    </citation>
    <scope>NUCLEOTIDE SEQUENCE [LARGE SCALE GENOMIC DNA]</scope>
    <source>
        <strain evidence="5 6">DSM 14427</strain>
    </source>
</reference>
<dbReference type="EMBL" id="MZGX01000006">
    <property type="protein sequence ID" value="OPX44924.1"/>
    <property type="molecule type" value="Genomic_DNA"/>
</dbReference>
<sequence length="268" mass="30112">MMMELKNLSCAFSGNFFSKDKFTAVSPLNTSFRKGGRYAIVGESGSGKTTLARMMAGLQKPSGGNVFVEETPVYGKNKSPREHFKKVQLIQQNSLSALDPKMTVGRSIEEPLVCFFHMNKALRRKRCEELMELCSLPADCYSRYPDELSGGEQKRVAIARALAVQPKCLIFDEATNGFDLPLRKKITEDILLLQDSMGFTAIFITHDIELAVSVAEEILVMRASQLLEKVRFSGDISVFKDEYSKLLLKASWYKPLGIYQRNNTNQLV</sequence>
<evidence type="ECO:0000313" key="6">
    <source>
        <dbReference type="Proteomes" id="UP000191554"/>
    </source>
</evidence>
<feature type="domain" description="ABC transporter" evidence="4">
    <location>
        <begin position="3"/>
        <end position="248"/>
    </location>
</feature>
<dbReference type="InterPro" id="IPR027417">
    <property type="entry name" value="P-loop_NTPase"/>
</dbReference>
<dbReference type="GO" id="GO:0005524">
    <property type="term" value="F:ATP binding"/>
    <property type="evidence" value="ECO:0007669"/>
    <property type="project" value="UniProtKB-KW"/>
</dbReference>